<keyword evidence="3" id="KW-0240">DNA-directed RNA polymerase</keyword>
<dbReference type="GO" id="GO:0006351">
    <property type="term" value="P:DNA-templated transcription"/>
    <property type="evidence" value="ECO:0007669"/>
    <property type="project" value="InterPro"/>
</dbReference>
<protein>
    <recommendedName>
        <fullName evidence="9">DNA-directed RNA polymerase I subunit rpa49</fullName>
    </recommendedName>
</protein>
<accession>A0AAV9FIV6</accession>
<evidence type="ECO:0000256" key="5">
    <source>
        <dbReference type="ARBA" id="ARBA00023242"/>
    </source>
</evidence>
<organism evidence="7 8">
    <name type="scientific">Acorus calamus</name>
    <name type="common">Sweet flag</name>
    <dbReference type="NCBI Taxonomy" id="4465"/>
    <lineage>
        <taxon>Eukaryota</taxon>
        <taxon>Viridiplantae</taxon>
        <taxon>Streptophyta</taxon>
        <taxon>Embryophyta</taxon>
        <taxon>Tracheophyta</taxon>
        <taxon>Spermatophyta</taxon>
        <taxon>Magnoliopsida</taxon>
        <taxon>Liliopsida</taxon>
        <taxon>Acoraceae</taxon>
        <taxon>Acorus</taxon>
    </lineage>
</organism>
<feature type="compositionally biased region" description="Acidic residues" evidence="6">
    <location>
        <begin position="1"/>
        <end position="13"/>
    </location>
</feature>
<feature type="compositionally biased region" description="Basic residues" evidence="6">
    <location>
        <begin position="18"/>
        <end position="28"/>
    </location>
</feature>
<dbReference type="GO" id="GO:0005730">
    <property type="term" value="C:nucleolus"/>
    <property type="evidence" value="ECO:0007669"/>
    <property type="project" value="UniProtKB-SubCell"/>
</dbReference>
<evidence type="ECO:0000256" key="2">
    <source>
        <dbReference type="ARBA" id="ARBA00009430"/>
    </source>
</evidence>
<reference evidence="7" key="1">
    <citation type="journal article" date="2023" name="Nat. Commun.">
        <title>Diploid and tetraploid genomes of Acorus and the evolution of monocots.</title>
        <authorList>
            <person name="Ma L."/>
            <person name="Liu K.W."/>
            <person name="Li Z."/>
            <person name="Hsiao Y.Y."/>
            <person name="Qi Y."/>
            <person name="Fu T."/>
            <person name="Tang G.D."/>
            <person name="Zhang D."/>
            <person name="Sun W.H."/>
            <person name="Liu D.K."/>
            <person name="Li Y."/>
            <person name="Chen G.Z."/>
            <person name="Liu X.D."/>
            <person name="Liao X.Y."/>
            <person name="Jiang Y.T."/>
            <person name="Yu X."/>
            <person name="Hao Y."/>
            <person name="Huang J."/>
            <person name="Zhao X.W."/>
            <person name="Ke S."/>
            <person name="Chen Y.Y."/>
            <person name="Wu W.L."/>
            <person name="Hsu J.L."/>
            <person name="Lin Y.F."/>
            <person name="Huang M.D."/>
            <person name="Li C.Y."/>
            <person name="Huang L."/>
            <person name="Wang Z.W."/>
            <person name="Zhao X."/>
            <person name="Zhong W.Y."/>
            <person name="Peng D.H."/>
            <person name="Ahmad S."/>
            <person name="Lan S."/>
            <person name="Zhang J.S."/>
            <person name="Tsai W.C."/>
            <person name="Van de Peer Y."/>
            <person name="Liu Z.J."/>
        </authorList>
    </citation>
    <scope>NUCLEOTIDE SEQUENCE</scope>
    <source>
        <strain evidence="7">CP</strain>
    </source>
</reference>
<evidence type="ECO:0008006" key="9">
    <source>
        <dbReference type="Google" id="ProtNLM"/>
    </source>
</evidence>
<comment type="similarity">
    <text evidence="2">Belongs to the eukaryotic RPA49/POLR1E RNA polymerase subunit family.</text>
</comment>
<keyword evidence="4" id="KW-0804">Transcription</keyword>
<dbReference type="GO" id="GO:0000428">
    <property type="term" value="C:DNA-directed RNA polymerase complex"/>
    <property type="evidence" value="ECO:0007669"/>
    <property type="project" value="UniProtKB-KW"/>
</dbReference>
<dbReference type="EMBL" id="JAUJYO010000001">
    <property type="protein sequence ID" value="KAK1325591.1"/>
    <property type="molecule type" value="Genomic_DNA"/>
</dbReference>
<dbReference type="InterPro" id="IPR009668">
    <property type="entry name" value="RNA_pol-assoc_fac_A49-like"/>
</dbReference>
<evidence type="ECO:0000313" key="7">
    <source>
        <dbReference type="EMBL" id="KAK1325591.1"/>
    </source>
</evidence>
<dbReference type="Pfam" id="PF06870">
    <property type="entry name" value="RNA_pol_I_A49"/>
    <property type="match status" value="1"/>
</dbReference>
<evidence type="ECO:0000256" key="6">
    <source>
        <dbReference type="SAM" id="MobiDB-lite"/>
    </source>
</evidence>
<evidence type="ECO:0000256" key="3">
    <source>
        <dbReference type="ARBA" id="ARBA00022478"/>
    </source>
</evidence>
<reference evidence="7" key="2">
    <citation type="submission" date="2023-06" db="EMBL/GenBank/DDBJ databases">
        <authorList>
            <person name="Ma L."/>
            <person name="Liu K.-W."/>
            <person name="Li Z."/>
            <person name="Hsiao Y.-Y."/>
            <person name="Qi Y."/>
            <person name="Fu T."/>
            <person name="Tang G."/>
            <person name="Zhang D."/>
            <person name="Sun W.-H."/>
            <person name="Liu D.-K."/>
            <person name="Li Y."/>
            <person name="Chen G.-Z."/>
            <person name="Liu X.-D."/>
            <person name="Liao X.-Y."/>
            <person name="Jiang Y.-T."/>
            <person name="Yu X."/>
            <person name="Hao Y."/>
            <person name="Huang J."/>
            <person name="Zhao X.-W."/>
            <person name="Ke S."/>
            <person name="Chen Y.-Y."/>
            <person name="Wu W.-L."/>
            <person name="Hsu J.-L."/>
            <person name="Lin Y.-F."/>
            <person name="Huang M.-D."/>
            <person name="Li C.-Y."/>
            <person name="Huang L."/>
            <person name="Wang Z.-W."/>
            <person name="Zhao X."/>
            <person name="Zhong W.-Y."/>
            <person name="Peng D.-H."/>
            <person name="Ahmad S."/>
            <person name="Lan S."/>
            <person name="Zhang J.-S."/>
            <person name="Tsai W.-C."/>
            <person name="Van De Peer Y."/>
            <person name="Liu Z.-J."/>
        </authorList>
    </citation>
    <scope>NUCLEOTIDE SEQUENCE</scope>
    <source>
        <strain evidence="7">CP</strain>
        <tissue evidence="7">Leaves</tissue>
    </source>
</reference>
<evidence type="ECO:0000256" key="1">
    <source>
        <dbReference type="ARBA" id="ARBA00004604"/>
    </source>
</evidence>
<dbReference type="PANTHER" id="PTHR14440">
    <property type="entry name" value="DNA-DIRECTED RNA POLYMERASE I SUBUNIT RPA49"/>
    <property type="match status" value="1"/>
</dbReference>
<keyword evidence="8" id="KW-1185">Reference proteome</keyword>
<evidence type="ECO:0000256" key="4">
    <source>
        <dbReference type="ARBA" id="ARBA00023163"/>
    </source>
</evidence>
<dbReference type="AlphaFoldDB" id="A0AAV9FIV6"/>
<name>A0AAV9FIV6_ACOCL</name>
<evidence type="ECO:0000313" key="8">
    <source>
        <dbReference type="Proteomes" id="UP001180020"/>
    </source>
</evidence>
<comment type="caution">
    <text evidence="7">The sequence shown here is derived from an EMBL/GenBank/DDBJ whole genome shotgun (WGS) entry which is preliminary data.</text>
</comment>
<feature type="region of interest" description="Disordered" evidence="6">
    <location>
        <begin position="1"/>
        <end position="28"/>
    </location>
</feature>
<sequence>MEEERMEEAMQEEEEKKSRKPKKIRKRITVSTEVVPEKPDRTSPIVGYFASGFDPQKKIRGSSPDVRVLRNRQRPTRMKVVVKPPGNDKKVEFVGTSFSGEAATPQLCTYALGVLDKESGSLKIVPIAANKIFRLEPRVTVAAKPSQDIVEKESVEVNRREKIREVMKLYGTKRTKNMIKNMDSLRQQENDEGTQEMIENESKDMVIGALEDAPVRNIPPHDVTAVVPEKAYLLDQIILRGEWDHLGDILEHMMSDSNLALKKRFLEDNCYPRFVHNRVHKVLEIQDDAEKRQLAGMLSYISYLLKFKDIAKFKKGASDFTNPVKTNENIPNLIYQKFMKMYVDPGLHGISKEKNDLLISYILVLTLFVDNFKTEISDITKDLKMNIVSVRPYYEQLGCRHESMAKRAVMTLPLPLNLPVETKRRKNKRN</sequence>
<comment type="subcellular location">
    <subcellularLocation>
        <location evidence="1">Nucleus</location>
        <location evidence="1">Nucleolus</location>
    </subcellularLocation>
</comment>
<gene>
    <name evidence="7" type="ORF">QJS10_CPA01g00971</name>
</gene>
<dbReference type="Proteomes" id="UP001180020">
    <property type="component" value="Unassembled WGS sequence"/>
</dbReference>
<proteinExistence type="inferred from homology"/>
<keyword evidence="5" id="KW-0539">Nucleus</keyword>
<dbReference type="GO" id="GO:0003677">
    <property type="term" value="F:DNA binding"/>
    <property type="evidence" value="ECO:0007669"/>
    <property type="project" value="InterPro"/>
</dbReference>